<feature type="compositionally biased region" description="Basic and acidic residues" evidence="1">
    <location>
        <begin position="73"/>
        <end position="103"/>
    </location>
</feature>
<reference evidence="2 3" key="1">
    <citation type="submission" date="2023-04" db="EMBL/GenBank/DDBJ databases">
        <title>Bacteria Genome Submission.</title>
        <authorList>
            <person name="Isaac P."/>
        </authorList>
    </citation>
    <scope>NUCLEOTIDE SEQUENCE [LARGE SCALE GENOMIC DNA]</scope>
    <source>
        <strain evidence="2 3">SampleS7P1</strain>
        <plasmid evidence="2 3">unnamed5</plasmid>
    </source>
</reference>
<keyword evidence="2" id="KW-0614">Plasmid</keyword>
<evidence type="ECO:0000256" key="1">
    <source>
        <dbReference type="SAM" id="MobiDB-lite"/>
    </source>
</evidence>
<organism evidence="2 3">
    <name type="scientific">Paraclostridium bifermentans</name>
    <name type="common">Clostridium bifermentans</name>
    <dbReference type="NCBI Taxonomy" id="1490"/>
    <lineage>
        <taxon>Bacteria</taxon>
        <taxon>Bacillati</taxon>
        <taxon>Bacillota</taxon>
        <taxon>Clostridia</taxon>
        <taxon>Peptostreptococcales</taxon>
        <taxon>Peptostreptococcaceae</taxon>
        <taxon>Paraclostridium</taxon>
    </lineage>
</organism>
<evidence type="ECO:0000313" key="2">
    <source>
        <dbReference type="EMBL" id="WGX77600.1"/>
    </source>
</evidence>
<gene>
    <name evidence="2" type="ORF">QJS64_20720</name>
</gene>
<keyword evidence="3" id="KW-1185">Reference proteome</keyword>
<dbReference type="EMBL" id="CP124690">
    <property type="protein sequence ID" value="WGX77600.1"/>
    <property type="molecule type" value="Genomic_DNA"/>
</dbReference>
<dbReference type="Proteomes" id="UP001239169">
    <property type="component" value="Plasmid unnamed5"/>
</dbReference>
<geneLocation type="plasmid" evidence="2 3">
    <name>unnamed5</name>
</geneLocation>
<accession>A0ABY8R7Q6</accession>
<feature type="region of interest" description="Disordered" evidence="1">
    <location>
        <begin position="37"/>
        <end position="103"/>
    </location>
</feature>
<name>A0ABY8R7Q6_PARBF</name>
<sequence>MKNKQIKKAVAGAMATTILMNPMPLSIYANEIKPDVSTEDTNNVETNPVTNDTNEIPNNPTEKENTDSEVNNVEEKDKVSVPEETPEKAEIASENNKELNKNVKTEYGHGYRFETSYSDNKHGHLHYNLSTGEDINANWHLNLQDGMLSKYSYTFTNYTQEGKKYVEFTKLPVIKEDSKKLSLLNIQLMEVRFLPMFQS</sequence>
<evidence type="ECO:0000313" key="3">
    <source>
        <dbReference type="Proteomes" id="UP001239169"/>
    </source>
</evidence>
<feature type="compositionally biased region" description="Polar residues" evidence="1">
    <location>
        <begin position="39"/>
        <end position="60"/>
    </location>
</feature>
<protein>
    <submittedName>
        <fullName evidence="2">Uncharacterized protein</fullName>
    </submittedName>
</protein>
<proteinExistence type="predicted"/>